<gene>
    <name evidence="2" type="ORF">SAMN05421640_3648</name>
</gene>
<name>A0A239M5K0_EKHLU</name>
<dbReference type="AlphaFoldDB" id="A0A239M5K0"/>
<evidence type="ECO:0000313" key="3">
    <source>
        <dbReference type="Proteomes" id="UP000198393"/>
    </source>
</evidence>
<dbReference type="PROSITE" id="PS51257">
    <property type="entry name" value="PROKAR_LIPOPROTEIN"/>
    <property type="match status" value="1"/>
</dbReference>
<evidence type="ECO:0000256" key="1">
    <source>
        <dbReference type="SAM" id="SignalP"/>
    </source>
</evidence>
<evidence type="ECO:0008006" key="4">
    <source>
        <dbReference type="Google" id="ProtNLM"/>
    </source>
</evidence>
<sequence>MNIMKKLLFIPALIFVIIFSSCSDDSETAPVDLVAELDADSEAALEANYEDVDLIAEAGLAFADESGRVERDTVLECAEITHDKENKTLTIDYGDGCEIRGGRVLKGKIIIEYNERKLVPGAFRIITLEDFFIDEVQVEGTRTLTNISESLDDNLTFNIVLEDGKLTFEDGSTATRDADHTKTWIRANNPLNDEFHVEGGASGSNREDIRYEVEILEKLVFKRSCRASRVFIPVSGIKQITFGDNVAVINFGDGDCDNEVTITINGETTTHTVEPRGKRN</sequence>
<evidence type="ECO:0000313" key="2">
    <source>
        <dbReference type="EMBL" id="SNT37986.1"/>
    </source>
</evidence>
<dbReference type="EMBL" id="FZPD01000007">
    <property type="protein sequence ID" value="SNT37986.1"/>
    <property type="molecule type" value="Genomic_DNA"/>
</dbReference>
<keyword evidence="3" id="KW-1185">Reference proteome</keyword>
<feature type="chain" id="PRO_5013031855" description="Lipoprotein" evidence="1">
    <location>
        <begin position="24"/>
        <end position="280"/>
    </location>
</feature>
<keyword evidence="1" id="KW-0732">Signal</keyword>
<accession>A0A239M5K0</accession>
<protein>
    <recommendedName>
        <fullName evidence="4">Lipoprotein</fullName>
    </recommendedName>
</protein>
<dbReference type="Proteomes" id="UP000198393">
    <property type="component" value="Unassembled WGS sequence"/>
</dbReference>
<organism evidence="2 3">
    <name type="scientific">Ekhidna lutea</name>
    <dbReference type="NCBI Taxonomy" id="447679"/>
    <lineage>
        <taxon>Bacteria</taxon>
        <taxon>Pseudomonadati</taxon>
        <taxon>Bacteroidota</taxon>
        <taxon>Cytophagia</taxon>
        <taxon>Cytophagales</taxon>
        <taxon>Reichenbachiellaceae</taxon>
        <taxon>Ekhidna</taxon>
    </lineage>
</organism>
<feature type="signal peptide" evidence="1">
    <location>
        <begin position="1"/>
        <end position="23"/>
    </location>
</feature>
<reference evidence="2 3" key="1">
    <citation type="submission" date="2017-06" db="EMBL/GenBank/DDBJ databases">
        <authorList>
            <person name="Kim H.J."/>
            <person name="Triplett B.A."/>
        </authorList>
    </citation>
    <scope>NUCLEOTIDE SEQUENCE [LARGE SCALE GENOMIC DNA]</scope>
    <source>
        <strain evidence="2 3">DSM 19307</strain>
    </source>
</reference>
<proteinExistence type="predicted"/>